<dbReference type="CDD" id="cd00657">
    <property type="entry name" value="Ferritin_like"/>
    <property type="match status" value="1"/>
</dbReference>
<accession>A0A2S5G974</accession>
<sequence length="260" mass="29684">MAGLAPVQEESNRILEIQQDERRHFEEFSTIYMNLTGVQPTPQLNEGCHDTYRDALTFAFKDEQETVDFYLDLADRAQNPHIKQVFKRAAADEQNHAVWFLFLSRDPERTSTKRQNDFGAVGALNAQTLTLPQMLTYAMQDEYLAQARYDAILAAFGYIPTFYQIKEAELRHIAALNALFERYQIPMPENIAQTLVSTPEIVKNAFAAGVQGEIDNIAMYDKFLTYELPADLSIVFNQLRNASRNHLAAFEKGLGREFTS</sequence>
<feature type="domain" description="Rubrerythrin diiron-binding" evidence="1">
    <location>
        <begin position="54"/>
        <end position="179"/>
    </location>
</feature>
<dbReference type="Gene3D" id="1.20.1260.10">
    <property type="match status" value="2"/>
</dbReference>
<dbReference type="InterPro" id="IPR009078">
    <property type="entry name" value="Ferritin-like_SF"/>
</dbReference>
<reference evidence="2 3" key="1">
    <citation type="submission" date="2018-02" db="EMBL/GenBank/DDBJ databases">
        <title>Jeotgalibacillus proteolyticum sp. nov. a protease producing bacterium isolated from ocean sediments of Laizhou Bay.</title>
        <authorList>
            <person name="Li Y."/>
        </authorList>
    </citation>
    <scope>NUCLEOTIDE SEQUENCE [LARGE SCALE GENOMIC DNA]</scope>
    <source>
        <strain evidence="2 3">22-7</strain>
    </source>
</reference>
<keyword evidence="3" id="KW-1185">Reference proteome</keyword>
<proteinExistence type="predicted"/>
<dbReference type="SUPFAM" id="SSF47240">
    <property type="entry name" value="Ferritin-like"/>
    <property type="match status" value="2"/>
</dbReference>
<gene>
    <name evidence="2" type="ORF">C4B60_16110</name>
</gene>
<comment type="caution">
    <text evidence="2">The sequence shown here is derived from an EMBL/GenBank/DDBJ whole genome shotgun (WGS) entry which is preliminary data.</text>
</comment>
<dbReference type="AlphaFoldDB" id="A0A2S5G974"/>
<dbReference type="GO" id="GO:0016491">
    <property type="term" value="F:oxidoreductase activity"/>
    <property type="evidence" value="ECO:0007669"/>
    <property type="project" value="InterPro"/>
</dbReference>
<evidence type="ECO:0000259" key="1">
    <source>
        <dbReference type="Pfam" id="PF02915"/>
    </source>
</evidence>
<dbReference type="GO" id="GO:0046872">
    <property type="term" value="F:metal ion binding"/>
    <property type="evidence" value="ECO:0007669"/>
    <property type="project" value="InterPro"/>
</dbReference>
<organism evidence="2 3">
    <name type="scientific">Jeotgalibacillus proteolyticus</name>
    <dbReference type="NCBI Taxonomy" id="2082395"/>
    <lineage>
        <taxon>Bacteria</taxon>
        <taxon>Bacillati</taxon>
        <taxon>Bacillota</taxon>
        <taxon>Bacilli</taxon>
        <taxon>Bacillales</taxon>
        <taxon>Caryophanaceae</taxon>
        <taxon>Jeotgalibacillus</taxon>
    </lineage>
</organism>
<evidence type="ECO:0000313" key="2">
    <source>
        <dbReference type="EMBL" id="PPA69473.1"/>
    </source>
</evidence>
<name>A0A2S5G974_9BACL</name>
<dbReference type="Pfam" id="PF02915">
    <property type="entry name" value="Rubrerythrin"/>
    <property type="match status" value="1"/>
</dbReference>
<dbReference type="InterPro" id="IPR019243">
    <property type="entry name" value="DUF2202"/>
</dbReference>
<protein>
    <submittedName>
        <fullName evidence="2">Rubrerythrin family protein</fullName>
    </submittedName>
</protein>
<dbReference type="Proteomes" id="UP000239047">
    <property type="component" value="Unassembled WGS sequence"/>
</dbReference>
<dbReference type="InterPro" id="IPR003251">
    <property type="entry name" value="Rr_diiron-bd_dom"/>
</dbReference>
<evidence type="ECO:0000313" key="3">
    <source>
        <dbReference type="Proteomes" id="UP000239047"/>
    </source>
</evidence>
<dbReference type="EMBL" id="PREZ01000006">
    <property type="protein sequence ID" value="PPA69473.1"/>
    <property type="molecule type" value="Genomic_DNA"/>
</dbReference>
<dbReference type="InterPro" id="IPR012347">
    <property type="entry name" value="Ferritin-like"/>
</dbReference>
<dbReference type="CDD" id="cd01048">
    <property type="entry name" value="Ferritin_like_AB2"/>
    <property type="match status" value="1"/>
</dbReference>